<dbReference type="EMBL" id="FOSW01000004">
    <property type="protein sequence ID" value="SFK91639.1"/>
    <property type="molecule type" value="Genomic_DNA"/>
</dbReference>
<keyword evidence="1" id="KW-1133">Transmembrane helix</keyword>
<feature type="transmembrane region" description="Helical" evidence="1">
    <location>
        <begin position="48"/>
        <end position="68"/>
    </location>
</feature>
<protein>
    <submittedName>
        <fullName evidence="3">Diguanylate cyclase (GGDEF) domain-containing protein</fullName>
    </submittedName>
</protein>
<dbReference type="PANTHER" id="PTHR45138">
    <property type="entry name" value="REGULATORY COMPONENTS OF SENSORY TRANSDUCTION SYSTEM"/>
    <property type="match status" value="1"/>
</dbReference>
<evidence type="ECO:0000259" key="2">
    <source>
        <dbReference type="PROSITE" id="PS50887"/>
    </source>
</evidence>
<sequence>MRFIRLLKPRHETVAARAFTLQWLVIAALLAVYLVVEPVAPGRRLAAWGLVVALVGLALVTCVVPARWLTRLGMWPVLPVAGMLAVVGIALLIAPDHSEMLRPLLVFPVLFAATKLRAPVAAGITMLALVADAVILGRGAAPTEAFIRGLFFAPVLIVMTVLLAQGMNWRDRLLGAVRQQAAVDSLTGLVTRRRFDEVAEQALAVAPRPEGTALILLDVDAFKSVNDTYGHPVGDDALLHLAAVLSEQVRAGDAVISRLGGDELAVLLPGCSVETAARRAEQLVDAVRATPLLLADGTLLALSVSAGVAHAPRHATELRSLYAAADAALYRAKQAGRNRAAVADAPA</sequence>
<dbReference type="Pfam" id="PF00990">
    <property type="entry name" value="GGDEF"/>
    <property type="match status" value="1"/>
</dbReference>
<keyword evidence="4" id="KW-1185">Reference proteome</keyword>
<feature type="transmembrane region" description="Helical" evidence="1">
    <location>
        <begin position="145"/>
        <end position="164"/>
    </location>
</feature>
<feature type="transmembrane region" description="Helical" evidence="1">
    <location>
        <begin position="74"/>
        <end position="95"/>
    </location>
</feature>
<keyword evidence="1" id="KW-0812">Transmembrane</keyword>
<accession>A0A1I4DFJ9</accession>
<dbReference type="PROSITE" id="PS50887">
    <property type="entry name" value="GGDEF"/>
    <property type="match status" value="1"/>
</dbReference>
<dbReference type="InterPro" id="IPR000160">
    <property type="entry name" value="GGDEF_dom"/>
</dbReference>
<dbReference type="STRING" id="504800.SAMN04488085_104340"/>
<name>A0A1I4DFJ9_9ACTN</name>
<dbReference type="PANTHER" id="PTHR45138:SF9">
    <property type="entry name" value="DIGUANYLATE CYCLASE DGCM-RELATED"/>
    <property type="match status" value="1"/>
</dbReference>
<dbReference type="InterPro" id="IPR050469">
    <property type="entry name" value="Diguanylate_Cyclase"/>
</dbReference>
<dbReference type="GO" id="GO:0005886">
    <property type="term" value="C:plasma membrane"/>
    <property type="evidence" value="ECO:0007669"/>
    <property type="project" value="TreeGrafter"/>
</dbReference>
<gene>
    <name evidence="3" type="ORF">SAMN04488085_104340</name>
</gene>
<evidence type="ECO:0000313" key="3">
    <source>
        <dbReference type="EMBL" id="SFK91639.1"/>
    </source>
</evidence>
<feature type="transmembrane region" description="Helical" evidence="1">
    <location>
        <begin position="116"/>
        <end position="139"/>
    </location>
</feature>
<feature type="domain" description="GGDEF" evidence="2">
    <location>
        <begin position="210"/>
        <end position="345"/>
    </location>
</feature>
<dbReference type="CDD" id="cd01949">
    <property type="entry name" value="GGDEF"/>
    <property type="match status" value="1"/>
</dbReference>
<dbReference type="GO" id="GO:0043709">
    <property type="term" value="P:cell adhesion involved in single-species biofilm formation"/>
    <property type="evidence" value="ECO:0007669"/>
    <property type="project" value="TreeGrafter"/>
</dbReference>
<dbReference type="Proteomes" id="UP000199152">
    <property type="component" value="Unassembled WGS sequence"/>
</dbReference>
<evidence type="ECO:0000313" key="4">
    <source>
        <dbReference type="Proteomes" id="UP000199152"/>
    </source>
</evidence>
<dbReference type="SMART" id="SM00267">
    <property type="entry name" value="GGDEF"/>
    <property type="match status" value="1"/>
</dbReference>
<dbReference type="AlphaFoldDB" id="A0A1I4DFJ9"/>
<organism evidence="3 4">
    <name type="scientific">Geodermatophilus ruber</name>
    <dbReference type="NCBI Taxonomy" id="504800"/>
    <lineage>
        <taxon>Bacteria</taxon>
        <taxon>Bacillati</taxon>
        <taxon>Actinomycetota</taxon>
        <taxon>Actinomycetes</taxon>
        <taxon>Geodermatophilales</taxon>
        <taxon>Geodermatophilaceae</taxon>
        <taxon>Geodermatophilus</taxon>
    </lineage>
</organism>
<dbReference type="RefSeq" id="WP_245753491.1">
    <property type="nucleotide sequence ID" value="NZ_FOSW01000004.1"/>
</dbReference>
<dbReference type="GO" id="GO:1902201">
    <property type="term" value="P:negative regulation of bacterial-type flagellum-dependent cell motility"/>
    <property type="evidence" value="ECO:0007669"/>
    <property type="project" value="TreeGrafter"/>
</dbReference>
<dbReference type="FunFam" id="3.30.70.270:FF:000001">
    <property type="entry name" value="Diguanylate cyclase domain protein"/>
    <property type="match status" value="1"/>
</dbReference>
<keyword evidence="1" id="KW-0472">Membrane</keyword>
<dbReference type="GO" id="GO:0052621">
    <property type="term" value="F:diguanylate cyclase activity"/>
    <property type="evidence" value="ECO:0007669"/>
    <property type="project" value="TreeGrafter"/>
</dbReference>
<dbReference type="InterPro" id="IPR029787">
    <property type="entry name" value="Nucleotide_cyclase"/>
</dbReference>
<feature type="transmembrane region" description="Helical" evidence="1">
    <location>
        <begin position="15"/>
        <end position="36"/>
    </location>
</feature>
<dbReference type="SUPFAM" id="SSF55073">
    <property type="entry name" value="Nucleotide cyclase"/>
    <property type="match status" value="1"/>
</dbReference>
<evidence type="ECO:0000256" key="1">
    <source>
        <dbReference type="SAM" id="Phobius"/>
    </source>
</evidence>
<reference evidence="3 4" key="1">
    <citation type="submission" date="2016-10" db="EMBL/GenBank/DDBJ databases">
        <authorList>
            <person name="de Groot N.N."/>
        </authorList>
    </citation>
    <scope>NUCLEOTIDE SEQUENCE [LARGE SCALE GENOMIC DNA]</scope>
    <source>
        <strain evidence="3 4">DSM 45317</strain>
    </source>
</reference>
<dbReference type="InParanoid" id="A0A1I4DFJ9"/>
<dbReference type="InterPro" id="IPR043128">
    <property type="entry name" value="Rev_trsase/Diguanyl_cyclase"/>
</dbReference>
<dbReference type="Gene3D" id="3.30.70.270">
    <property type="match status" value="1"/>
</dbReference>
<dbReference type="NCBIfam" id="TIGR00254">
    <property type="entry name" value="GGDEF"/>
    <property type="match status" value="1"/>
</dbReference>
<proteinExistence type="predicted"/>